<dbReference type="PANTHER" id="PTHR19282">
    <property type="entry name" value="TETRASPANIN"/>
    <property type="match status" value="1"/>
</dbReference>
<keyword evidence="3 6" id="KW-1133">Transmembrane helix</keyword>
<dbReference type="PANTHER" id="PTHR19282:SF544">
    <property type="entry name" value="TETRASPANIN"/>
    <property type="match status" value="1"/>
</dbReference>
<keyword evidence="8" id="KW-1185">Reference proteome</keyword>
<evidence type="ECO:0000256" key="3">
    <source>
        <dbReference type="ARBA" id="ARBA00022989"/>
    </source>
</evidence>
<accession>A0A4C1YXT2</accession>
<evidence type="ECO:0000313" key="8">
    <source>
        <dbReference type="Proteomes" id="UP000299102"/>
    </source>
</evidence>
<evidence type="ECO:0000256" key="1">
    <source>
        <dbReference type="ARBA" id="ARBA00004141"/>
    </source>
</evidence>
<evidence type="ECO:0000313" key="7">
    <source>
        <dbReference type="EMBL" id="GBP81301.1"/>
    </source>
</evidence>
<dbReference type="EMBL" id="BGZK01001505">
    <property type="protein sequence ID" value="GBP81301.1"/>
    <property type="molecule type" value="Genomic_DNA"/>
</dbReference>
<dbReference type="InterPro" id="IPR018499">
    <property type="entry name" value="Tetraspanin/Peripherin"/>
</dbReference>
<dbReference type="Pfam" id="PF00335">
    <property type="entry name" value="Tetraspanin"/>
    <property type="match status" value="1"/>
</dbReference>
<dbReference type="GO" id="GO:0005886">
    <property type="term" value="C:plasma membrane"/>
    <property type="evidence" value="ECO:0007669"/>
    <property type="project" value="TreeGrafter"/>
</dbReference>
<protein>
    <submittedName>
        <fullName evidence="7">Tetraspanin-11</fullName>
    </submittedName>
</protein>
<comment type="subcellular location">
    <subcellularLocation>
        <location evidence="1">Membrane</location>
        <topology evidence="1">Multi-pass membrane protein</topology>
    </subcellularLocation>
</comment>
<dbReference type="AlphaFoldDB" id="A0A4C1YXT2"/>
<dbReference type="SUPFAM" id="SSF48652">
    <property type="entry name" value="Tetraspanin"/>
    <property type="match status" value="1"/>
</dbReference>
<feature type="transmembrane region" description="Helical" evidence="6">
    <location>
        <begin position="106"/>
        <end position="131"/>
    </location>
</feature>
<gene>
    <name evidence="7" type="primary">TSPAN11</name>
    <name evidence="7" type="ORF">EVAR_61792_1</name>
</gene>
<comment type="caution">
    <text evidence="7">The sequence shown here is derived from an EMBL/GenBank/DDBJ whole genome shotgun (WGS) entry which is preliminary data.</text>
</comment>
<evidence type="ECO:0000256" key="2">
    <source>
        <dbReference type="ARBA" id="ARBA00022692"/>
    </source>
</evidence>
<dbReference type="STRING" id="151549.A0A4C1YXT2"/>
<keyword evidence="4 6" id="KW-0472">Membrane</keyword>
<sequence length="377" mass="42632">MRCHQRREFVQKKLQTNLLFHKTGIHSFNRNTFTEDYFLTSFVTDRPIPELHNTEVSTDNAPGTPAEIPSTVDTAATAAFAGLGVLGVGAWTIASRHRYVSLLPTPTYAAIAYLLAVAGALAVPLCILGCCGLKTENRTSLLCNSIWDYICQQHCQGPNDPRCQMLICFGARFAGRWCDLRCPVEGLLIYVQRLFYVYTYFLLISFILECGAGGLAYYYEVAVETELRAELNNTFLHNYGLDAMISNAIDRMQTEFKCCGAVRFDDWRHSPWHDHDRRLLVPDSCCKTITNRCGARDHPSNIYYNNSRKVFDKVAPTREPRQQSVRRVPRTRPTDKAGNSSRGTRRSLKRLPCPLHPANEKKDRDVPIATISDNLSI</sequence>
<keyword evidence="2 6" id="KW-0812">Transmembrane</keyword>
<dbReference type="Proteomes" id="UP000299102">
    <property type="component" value="Unassembled WGS sequence"/>
</dbReference>
<name>A0A4C1YXT2_EUMVA</name>
<evidence type="ECO:0000256" key="5">
    <source>
        <dbReference type="SAM" id="MobiDB-lite"/>
    </source>
</evidence>
<organism evidence="7 8">
    <name type="scientific">Eumeta variegata</name>
    <name type="common">Bagworm moth</name>
    <name type="synonym">Eumeta japonica</name>
    <dbReference type="NCBI Taxonomy" id="151549"/>
    <lineage>
        <taxon>Eukaryota</taxon>
        <taxon>Metazoa</taxon>
        <taxon>Ecdysozoa</taxon>
        <taxon>Arthropoda</taxon>
        <taxon>Hexapoda</taxon>
        <taxon>Insecta</taxon>
        <taxon>Pterygota</taxon>
        <taxon>Neoptera</taxon>
        <taxon>Endopterygota</taxon>
        <taxon>Lepidoptera</taxon>
        <taxon>Glossata</taxon>
        <taxon>Ditrysia</taxon>
        <taxon>Tineoidea</taxon>
        <taxon>Psychidae</taxon>
        <taxon>Oiketicinae</taxon>
        <taxon>Eumeta</taxon>
    </lineage>
</organism>
<dbReference type="Gene3D" id="1.10.1450.10">
    <property type="entry name" value="Tetraspanin"/>
    <property type="match status" value="1"/>
</dbReference>
<proteinExistence type="predicted"/>
<reference evidence="7 8" key="1">
    <citation type="journal article" date="2019" name="Commun. Biol.">
        <title>The bagworm genome reveals a unique fibroin gene that provides high tensile strength.</title>
        <authorList>
            <person name="Kono N."/>
            <person name="Nakamura H."/>
            <person name="Ohtoshi R."/>
            <person name="Tomita M."/>
            <person name="Numata K."/>
            <person name="Arakawa K."/>
        </authorList>
    </citation>
    <scope>NUCLEOTIDE SEQUENCE [LARGE SCALE GENOMIC DNA]</scope>
</reference>
<evidence type="ECO:0000256" key="4">
    <source>
        <dbReference type="ARBA" id="ARBA00023136"/>
    </source>
</evidence>
<feature type="transmembrane region" description="Helical" evidence="6">
    <location>
        <begin position="75"/>
        <end position="94"/>
    </location>
</feature>
<feature type="transmembrane region" description="Helical" evidence="6">
    <location>
        <begin position="195"/>
        <end position="219"/>
    </location>
</feature>
<dbReference type="InterPro" id="IPR008952">
    <property type="entry name" value="Tetraspanin_EC2_sf"/>
</dbReference>
<feature type="region of interest" description="Disordered" evidence="5">
    <location>
        <begin position="313"/>
        <end position="377"/>
    </location>
</feature>
<evidence type="ECO:0000256" key="6">
    <source>
        <dbReference type="SAM" id="Phobius"/>
    </source>
</evidence>
<dbReference type="CDD" id="cd03155">
    <property type="entry name" value="CD151_like_LEL"/>
    <property type="match status" value="1"/>
</dbReference>
<dbReference type="OrthoDB" id="9993879at2759"/>